<comment type="caution">
    <text evidence="2">The sequence shown here is derived from an EMBL/GenBank/DDBJ whole genome shotgun (WGS) entry which is preliminary data.</text>
</comment>
<proteinExistence type="predicted"/>
<feature type="compositionally biased region" description="Basic and acidic residues" evidence="1">
    <location>
        <begin position="140"/>
        <end position="153"/>
    </location>
</feature>
<dbReference type="RefSeq" id="WP_371755179.1">
    <property type="nucleotide sequence ID" value="NZ_JAYJLD010000027.1"/>
</dbReference>
<keyword evidence="3" id="KW-1185">Reference proteome</keyword>
<organism evidence="2 3">
    <name type="scientific">Ferviditalea candida</name>
    <dbReference type="NCBI Taxonomy" id="3108399"/>
    <lineage>
        <taxon>Bacteria</taxon>
        <taxon>Bacillati</taxon>
        <taxon>Bacillota</taxon>
        <taxon>Bacilli</taxon>
        <taxon>Bacillales</taxon>
        <taxon>Paenibacillaceae</taxon>
        <taxon>Ferviditalea</taxon>
    </lineage>
</organism>
<dbReference type="EMBL" id="JAYJLD010000027">
    <property type="protein sequence ID" value="MEB3103052.1"/>
    <property type="molecule type" value="Genomic_DNA"/>
</dbReference>
<dbReference type="Proteomes" id="UP001310386">
    <property type="component" value="Unassembled WGS sequence"/>
</dbReference>
<evidence type="ECO:0000313" key="2">
    <source>
        <dbReference type="EMBL" id="MEB3103052.1"/>
    </source>
</evidence>
<protein>
    <submittedName>
        <fullName evidence="2">ERF family protein</fullName>
    </submittedName>
</protein>
<gene>
    <name evidence="2" type="ORF">VF724_15455</name>
</gene>
<evidence type="ECO:0000313" key="3">
    <source>
        <dbReference type="Proteomes" id="UP001310386"/>
    </source>
</evidence>
<sequence length="202" mass="22721">MSEKTLVKKLVEVMKHVKYIQKTGKNTFHNYNYATEADVNEKVREVLAENNVILIPNVKSHAHREHINAKGKTEYIVTVEVEFTFIDGDSGERITFTTFGEGQDAGDKGTYKAITGAQKYALMKAFMIPTGDDPEGDLGVDERNNGNENRQDKPPASLKAKYQLGKGSLDGYEDWVEDMKSKGHNYQKMEQILQTALSKKEA</sequence>
<evidence type="ECO:0000256" key="1">
    <source>
        <dbReference type="SAM" id="MobiDB-lite"/>
    </source>
</evidence>
<dbReference type="InterPro" id="IPR007499">
    <property type="entry name" value="ERF_bacteria_virus"/>
</dbReference>
<reference evidence="2" key="1">
    <citation type="submission" date="2023-12" db="EMBL/GenBank/DDBJ databases">
        <title>Fervidustalea candida gen. nov., sp. nov., a novel member of the family Paenibacillaceae isolated from a geothermal area.</title>
        <authorList>
            <person name="Li W.-J."/>
            <person name="Jiao J.-Y."/>
            <person name="Chen Y."/>
        </authorList>
    </citation>
    <scope>NUCLEOTIDE SEQUENCE</scope>
    <source>
        <strain evidence="2">SYSU GA230002</strain>
    </source>
</reference>
<feature type="region of interest" description="Disordered" evidence="1">
    <location>
        <begin position="133"/>
        <end position="159"/>
    </location>
</feature>
<accession>A0ABU5ZMF2</accession>
<dbReference type="Pfam" id="PF04404">
    <property type="entry name" value="ERF"/>
    <property type="match status" value="1"/>
</dbReference>
<name>A0ABU5ZMF2_9BACL</name>